<name>B6ILQ5_CAEBR</name>
<reference evidence="1 2" key="2">
    <citation type="journal article" date="2011" name="PLoS Genet.">
        <title>Caenorhabditis briggsae recombinant inbred line genotypes reveal inter-strain incompatibility and the evolution of recombination.</title>
        <authorList>
            <person name="Ross J.A."/>
            <person name="Koboldt D.C."/>
            <person name="Staisch J.E."/>
            <person name="Chamberlin H.M."/>
            <person name="Gupta B.P."/>
            <person name="Miller R.D."/>
            <person name="Baird S.E."/>
            <person name="Haag E.S."/>
        </authorList>
    </citation>
    <scope>NUCLEOTIDE SEQUENCE [LARGE SCALE GENOMIC DNA]</scope>
    <source>
        <strain evidence="1 2">AF16</strain>
    </source>
</reference>
<dbReference type="WormBase" id="CBG26072a">
    <property type="protein sequence ID" value="CBP46631"/>
    <property type="gene ID" value="WBGene00087486"/>
</dbReference>
<organism evidence="1 2">
    <name type="scientific">Caenorhabditis briggsae</name>
    <dbReference type="NCBI Taxonomy" id="6238"/>
    <lineage>
        <taxon>Eukaryota</taxon>
        <taxon>Metazoa</taxon>
        <taxon>Ecdysozoa</taxon>
        <taxon>Nematoda</taxon>
        <taxon>Chromadorea</taxon>
        <taxon>Rhabditida</taxon>
        <taxon>Rhabditina</taxon>
        <taxon>Rhabditomorpha</taxon>
        <taxon>Rhabditoidea</taxon>
        <taxon>Rhabditidae</taxon>
        <taxon>Peloderinae</taxon>
        <taxon>Caenorhabditis</taxon>
    </lineage>
</organism>
<evidence type="ECO:0000313" key="3">
    <source>
        <dbReference type="WormBase" id="CBG26072a"/>
    </source>
</evidence>
<dbReference type="GeneID" id="68917554"/>
<dbReference type="InParanoid" id="B6ILQ5"/>
<dbReference type="KEGG" id="cbr:CBG_26072"/>
<dbReference type="AlphaFoldDB" id="B6ILQ5"/>
<dbReference type="EMBL" id="HE600921">
    <property type="protein sequence ID" value="CAS00835.1"/>
    <property type="molecule type" value="Genomic_DNA"/>
</dbReference>
<dbReference type="OMA" id="WADDAST"/>
<dbReference type="RefSeq" id="XP_045100393.1">
    <property type="nucleotide sequence ID" value="XM_045244601.1"/>
</dbReference>
<sequence>MPMEKSIIQKLGFDKNWKFERLDCRLAEIEFKYYNIIKIIPTKFLGTFLVKKMRIGTVSPSILLLVCLCLKNSFGIADYQRMMPKESTATIIETTESPPTVPVTKKETTVVPTTQRIETTTTLNPNIRLIDEAQRNAFLASSNNHRDVHLAGRFAFVWSWDPTLVESATDRIANECDPKIDNSDELEEMKLTYEDFRNIRRDKKTLHPKMMQVYYQIGIARVGCAGRVNCKNGTTTEEDTFYFCHFAPSNITADASFSTGLNDKCEKHAMYSNLCLDVPEKPAEYVTSLPVRIVYIKKSTSSEFRILSLMISMISIGIFS</sequence>
<proteinExistence type="predicted"/>
<evidence type="ECO:0000313" key="1">
    <source>
        <dbReference type="EMBL" id="CAS00835.1"/>
    </source>
</evidence>
<keyword evidence="2" id="KW-1185">Reference proteome</keyword>
<dbReference type="Proteomes" id="UP000008549">
    <property type="component" value="Unassembled WGS sequence"/>
</dbReference>
<evidence type="ECO:0000313" key="2">
    <source>
        <dbReference type="Proteomes" id="UP000008549"/>
    </source>
</evidence>
<gene>
    <name evidence="1 3" type="ORF">CBG26072</name>
    <name evidence="1" type="ORF">CBG_26072</name>
</gene>
<protein>
    <submittedName>
        <fullName evidence="1">Protein CBG26072</fullName>
    </submittedName>
</protein>
<reference evidence="1 2" key="1">
    <citation type="journal article" date="2003" name="PLoS Biol.">
        <title>The genome sequence of Caenorhabditis briggsae: a platform for comparative genomics.</title>
        <authorList>
            <person name="Stein L.D."/>
            <person name="Bao Z."/>
            <person name="Blasiar D."/>
            <person name="Blumenthal T."/>
            <person name="Brent M.R."/>
            <person name="Chen N."/>
            <person name="Chinwalla A."/>
            <person name="Clarke L."/>
            <person name="Clee C."/>
            <person name="Coghlan A."/>
            <person name="Coulson A."/>
            <person name="D'Eustachio P."/>
            <person name="Fitch D.H."/>
            <person name="Fulton L.A."/>
            <person name="Fulton R.E."/>
            <person name="Griffiths-Jones S."/>
            <person name="Harris T.W."/>
            <person name="Hillier L.W."/>
            <person name="Kamath R."/>
            <person name="Kuwabara P.E."/>
            <person name="Mardis E.R."/>
            <person name="Marra M.A."/>
            <person name="Miner T.L."/>
            <person name="Minx P."/>
            <person name="Mullikin J.C."/>
            <person name="Plumb R.W."/>
            <person name="Rogers J."/>
            <person name="Schein J.E."/>
            <person name="Sohrmann M."/>
            <person name="Spieth J."/>
            <person name="Stajich J.E."/>
            <person name="Wei C."/>
            <person name="Willey D."/>
            <person name="Wilson R.K."/>
            <person name="Durbin R."/>
            <person name="Waterston R.H."/>
        </authorList>
    </citation>
    <scope>NUCLEOTIDE SEQUENCE [LARGE SCALE GENOMIC DNA]</scope>
    <source>
        <strain evidence="1 2">AF16</strain>
    </source>
</reference>
<accession>B6ILQ5</accession>
<dbReference type="HOGENOM" id="CLU_922093_0_0_1"/>
<dbReference type="CTD" id="68917554"/>
<dbReference type="eggNOG" id="ENOG502RACV">
    <property type="taxonomic scope" value="Eukaryota"/>
</dbReference>